<accession>A0A8H7UWE6</accession>
<feature type="region of interest" description="Disordered" evidence="1">
    <location>
        <begin position="78"/>
        <end position="112"/>
    </location>
</feature>
<dbReference type="EMBL" id="JAEPRD010000192">
    <property type="protein sequence ID" value="KAG2194558.1"/>
    <property type="molecule type" value="Genomic_DNA"/>
</dbReference>
<evidence type="ECO:0000313" key="2">
    <source>
        <dbReference type="EMBL" id="KAG2194558.1"/>
    </source>
</evidence>
<organism evidence="2 3">
    <name type="scientific">Mucor saturninus</name>
    <dbReference type="NCBI Taxonomy" id="64648"/>
    <lineage>
        <taxon>Eukaryota</taxon>
        <taxon>Fungi</taxon>
        <taxon>Fungi incertae sedis</taxon>
        <taxon>Mucoromycota</taxon>
        <taxon>Mucoromycotina</taxon>
        <taxon>Mucoromycetes</taxon>
        <taxon>Mucorales</taxon>
        <taxon>Mucorineae</taxon>
        <taxon>Mucoraceae</taxon>
        <taxon>Mucor</taxon>
    </lineage>
</organism>
<proteinExistence type="predicted"/>
<evidence type="ECO:0000256" key="1">
    <source>
        <dbReference type="SAM" id="MobiDB-lite"/>
    </source>
</evidence>
<reference evidence="2" key="1">
    <citation type="submission" date="2020-12" db="EMBL/GenBank/DDBJ databases">
        <title>Metabolic potential, ecology and presence of endohyphal bacteria is reflected in genomic diversity of Mucoromycotina.</title>
        <authorList>
            <person name="Muszewska A."/>
            <person name="Okrasinska A."/>
            <person name="Steczkiewicz K."/>
            <person name="Drgas O."/>
            <person name="Orlowska M."/>
            <person name="Perlinska-Lenart U."/>
            <person name="Aleksandrzak-Piekarczyk T."/>
            <person name="Szatraj K."/>
            <person name="Zielenkiewicz U."/>
            <person name="Pilsyk S."/>
            <person name="Malc E."/>
            <person name="Mieczkowski P."/>
            <person name="Kruszewska J.S."/>
            <person name="Biernat P."/>
            <person name="Pawlowska J."/>
        </authorList>
    </citation>
    <scope>NUCLEOTIDE SEQUENCE</scope>
    <source>
        <strain evidence="2">WA0000017839</strain>
    </source>
</reference>
<dbReference type="Proteomes" id="UP000603453">
    <property type="component" value="Unassembled WGS sequence"/>
</dbReference>
<dbReference type="OrthoDB" id="2270345at2759"/>
<name>A0A8H7UWE6_9FUNG</name>
<gene>
    <name evidence="2" type="ORF">INT47_006517</name>
</gene>
<comment type="caution">
    <text evidence="2">The sequence shown here is derived from an EMBL/GenBank/DDBJ whole genome shotgun (WGS) entry which is preliminary data.</text>
</comment>
<feature type="region of interest" description="Disordered" evidence="1">
    <location>
        <begin position="215"/>
        <end position="234"/>
    </location>
</feature>
<keyword evidence="3" id="KW-1185">Reference proteome</keyword>
<dbReference type="AlphaFoldDB" id="A0A8H7UWE6"/>
<evidence type="ECO:0000313" key="3">
    <source>
        <dbReference type="Proteomes" id="UP000603453"/>
    </source>
</evidence>
<protein>
    <submittedName>
        <fullName evidence="2">Uncharacterized protein</fullName>
    </submittedName>
</protein>
<sequence>MLEHTEQKRSIKLKSIFRPQIDAYSGHAPSTLNRKAAAHLQISPPILQHSTSIYSLVSPTRTAFTSIYSNDKSNDIPYELYQPLSPPPPIPQQRSPWSSTPPNSLSPAPQRRTMMPVRREFERPMHPLDLVPDRTQERNLNRSRNAEARRTVATDPREQISEDYVMAVTSNTGRRHSCSSTVIYKQQQQQQQQSTISIKPQKNELTHGKSLRTKIKERRRSSKVGSSFSASSAAATFASLEQPSMEASKSTPLRKIKTYNVPKKNVAVDVEKQRKMQELEDLITGRRGSTLKLTLTPKGLT</sequence>